<dbReference type="Proteomes" id="UP000018209">
    <property type="component" value="Unassembled WGS sequence"/>
</dbReference>
<name>A0ABQ0IWR5_GLUTH</name>
<reference evidence="1 2" key="1">
    <citation type="submission" date="2013-08" db="EMBL/GenBank/DDBJ databases">
        <title>Gluconobacter thailandicus NBRC 3257 whole genome sequence.</title>
        <authorList>
            <person name="Matsutani M."/>
            <person name="Yakushi T."/>
            <person name="Matsushita K."/>
        </authorList>
    </citation>
    <scope>NUCLEOTIDE SEQUENCE [LARGE SCALE GENOMIC DNA]</scope>
    <source>
        <strain evidence="1 2">NBRC 3257</strain>
    </source>
</reference>
<comment type="caution">
    <text evidence="1">The sequence shown here is derived from an EMBL/GenBank/DDBJ whole genome shotgun (WGS) entry which is preliminary data.</text>
</comment>
<sequence>MMKALAAALLMGLGASVMAETPRGLLRLIRTVRQDTPNI</sequence>
<dbReference type="EMBL" id="BASM01000019">
    <property type="protein sequence ID" value="GAD26636.1"/>
    <property type="molecule type" value="Genomic_DNA"/>
</dbReference>
<organism evidence="1 2">
    <name type="scientific">Gluconobacter thailandicus NBRC 3257</name>
    <dbReference type="NCBI Taxonomy" id="1381097"/>
    <lineage>
        <taxon>Bacteria</taxon>
        <taxon>Pseudomonadati</taxon>
        <taxon>Pseudomonadota</taxon>
        <taxon>Alphaproteobacteria</taxon>
        <taxon>Acetobacterales</taxon>
        <taxon>Acetobacteraceae</taxon>
        <taxon>Gluconobacter</taxon>
    </lineage>
</organism>
<protein>
    <submittedName>
        <fullName evidence="1">Uncharacterized protein</fullName>
    </submittedName>
</protein>
<evidence type="ECO:0000313" key="2">
    <source>
        <dbReference type="Proteomes" id="UP000018209"/>
    </source>
</evidence>
<accession>A0ABQ0IWR5</accession>
<gene>
    <name evidence="1" type="ORF">NBRC3257_1634</name>
</gene>
<evidence type="ECO:0000313" key="1">
    <source>
        <dbReference type="EMBL" id="GAD26636.1"/>
    </source>
</evidence>
<proteinExistence type="predicted"/>
<keyword evidence="2" id="KW-1185">Reference proteome</keyword>